<evidence type="ECO:0000256" key="4">
    <source>
        <dbReference type="PROSITE-ProRule" id="PRU00175"/>
    </source>
</evidence>
<proteinExistence type="predicted"/>
<dbReference type="PANTHER" id="PTHR47531">
    <property type="entry name" value="RING/U-BOX SUPERFAMILY PROTEIN"/>
    <property type="match status" value="1"/>
</dbReference>
<evidence type="ECO:0000256" key="5">
    <source>
        <dbReference type="SAM" id="MobiDB-lite"/>
    </source>
</evidence>
<dbReference type="PROSITE" id="PS50089">
    <property type="entry name" value="ZF_RING_2"/>
    <property type="match status" value="1"/>
</dbReference>
<sequence length="573" mass="63828">MGLNSSKHNTPGPSPPSSSSSSGVFVRRSRSSGRRVLKSACLRSHGSDNDEPQVSDSTSEKNAETIICPNGNKSGSCQVSTECYRADKAEESNDMDRINSEIELNEWGESSFTNTVSAEGNTSSDFSSRSLNPPSRFLSRFSFHPGNLSFRLSRGNSLTSARSYPHTSTGFTISNEEEECVGSSGGMVNRNNRARGCDFLPACFTNPRTPDENCASNSSPDFSDNFHNNRQLNSGGDVLRSRNDTRENCDPNLFSPINHINSDGAGIRHAERRVAGREPAERNVRFSRTLSVGRLRDRVLRRTSTVDLDLYHFPQDREVRLTRHINGTESLGHEEVEATSDDNNFNQQVSSDNVSSSFSNPFFGNQNNVYGTPRARETRYRDLLEHRSNFLERRRRIRSQVRALQRLGSRFENLSGHERSCILSGQHRGGHCTCRIAARDANSNDDANARASISRIVMLAEALFEVLDEIHQQSVVLSSRPSVSSIGSVPAPNEVVDSLPLKIFSKLKRKPCDDTTQCYICLVEYDDGDSMRILPCHHEFHRACVDKWLKEVHRVCPLCRGDICRPDSLTAAS</sequence>
<evidence type="ECO:0000259" key="6">
    <source>
        <dbReference type="PROSITE" id="PS50089"/>
    </source>
</evidence>
<keyword evidence="1" id="KW-0479">Metal-binding</keyword>
<dbReference type="PANTHER" id="PTHR47531:SF2">
    <property type="entry name" value="RING_U-BOX SUPERFAMILY PROTEIN"/>
    <property type="match status" value="1"/>
</dbReference>
<gene>
    <name evidence="7" type="ORF">DH2020_005907</name>
</gene>
<feature type="compositionally biased region" description="Basic residues" evidence="5">
    <location>
        <begin position="27"/>
        <end position="37"/>
    </location>
</feature>
<dbReference type="EMBL" id="JABTTQ020000004">
    <property type="protein sequence ID" value="KAK6158593.1"/>
    <property type="molecule type" value="Genomic_DNA"/>
</dbReference>
<evidence type="ECO:0000256" key="3">
    <source>
        <dbReference type="ARBA" id="ARBA00022833"/>
    </source>
</evidence>
<evidence type="ECO:0000313" key="7">
    <source>
        <dbReference type="EMBL" id="KAK6158593.1"/>
    </source>
</evidence>
<feature type="domain" description="RING-type" evidence="6">
    <location>
        <begin position="518"/>
        <end position="560"/>
    </location>
</feature>
<dbReference type="InterPro" id="IPR001841">
    <property type="entry name" value="Znf_RING"/>
</dbReference>
<dbReference type="SMART" id="SM00184">
    <property type="entry name" value="RING"/>
    <property type="match status" value="1"/>
</dbReference>
<dbReference type="Pfam" id="PF13639">
    <property type="entry name" value="zf-RING_2"/>
    <property type="match status" value="1"/>
</dbReference>
<organism evidence="7 8">
    <name type="scientific">Rehmannia glutinosa</name>
    <name type="common">Chinese foxglove</name>
    <dbReference type="NCBI Taxonomy" id="99300"/>
    <lineage>
        <taxon>Eukaryota</taxon>
        <taxon>Viridiplantae</taxon>
        <taxon>Streptophyta</taxon>
        <taxon>Embryophyta</taxon>
        <taxon>Tracheophyta</taxon>
        <taxon>Spermatophyta</taxon>
        <taxon>Magnoliopsida</taxon>
        <taxon>eudicotyledons</taxon>
        <taxon>Gunneridae</taxon>
        <taxon>Pentapetalae</taxon>
        <taxon>asterids</taxon>
        <taxon>lamiids</taxon>
        <taxon>Lamiales</taxon>
        <taxon>Orobanchaceae</taxon>
        <taxon>Rehmannieae</taxon>
        <taxon>Rehmannia</taxon>
    </lineage>
</organism>
<protein>
    <recommendedName>
        <fullName evidence="6">RING-type domain-containing protein</fullName>
    </recommendedName>
</protein>
<feature type="region of interest" description="Disordered" evidence="5">
    <location>
        <begin position="1"/>
        <end position="71"/>
    </location>
</feature>
<keyword evidence="3" id="KW-0862">Zinc</keyword>
<dbReference type="Proteomes" id="UP001318860">
    <property type="component" value="Unassembled WGS sequence"/>
</dbReference>
<keyword evidence="2 4" id="KW-0863">Zinc-finger</keyword>
<keyword evidence="8" id="KW-1185">Reference proteome</keyword>
<dbReference type="Gene3D" id="3.30.40.10">
    <property type="entry name" value="Zinc/RING finger domain, C3HC4 (zinc finger)"/>
    <property type="match status" value="1"/>
</dbReference>
<dbReference type="SMART" id="SM00744">
    <property type="entry name" value="RINGv"/>
    <property type="match status" value="1"/>
</dbReference>
<feature type="compositionally biased region" description="Polar residues" evidence="5">
    <location>
        <begin position="214"/>
        <end position="234"/>
    </location>
</feature>
<accession>A0ABR0XHX8</accession>
<feature type="compositionally biased region" description="Basic and acidic residues" evidence="5">
    <location>
        <begin position="239"/>
        <end position="249"/>
    </location>
</feature>
<name>A0ABR0XHX8_REHGL</name>
<evidence type="ECO:0000313" key="8">
    <source>
        <dbReference type="Proteomes" id="UP001318860"/>
    </source>
</evidence>
<dbReference type="SUPFAM" id="SSF57850">
    <property type="entry name" value="RING/U-box"/>
    <property type="match status" value="1"/>
</dbReference>
<feature type="compositionally biased region" description="Low complexity" evidence="5">
    <location>
        <begin position="17"/>
        <end position="26"/>
    </location>
</feature>
<comment type="caution">
    <text evidence="7">The sequence shown here is derived from an EMBL/GenBank/DDBJ whole genome shotgun (WGS) entry which is preliminary data.</text>
</comment>
<reference evidence="7 8" key="1">
    <citation type="journal article" date="2021" name="Comput. Struct. Biotechnol. J.">
        <title>De novo genome assembly of the potent medicinal plant Rehmannia glutinosa using nanopore technology.</title>
        <authorList>
            <person name="Ma L."/>
            <person name="Dong C."/>
            <person name="Song C."/>
            <person name="Wang X."/>
            <person name="Zheng X."/>
            <person name="Niu Y."/>
            <person name="Chen S."/>
            <person name="Feng W."/>
        </authorList>
    </citation>
    <scope>NUCLEOTIDE SEQUENCE [LARGE SCALE GENOMIC DNA]</scope>
    <source>
        <strain evidence="7">DH-2019</strain>
    </source>
</reference>
<evidence type="ECO:0000256" key="2">
    <source>
        <dbReference type="ARBA" id="ARBA00022771"/>
    </source>
</evidence>
<dbReference type="InterPro" id="IPR011016">
    <property type="entry name" value="Znf_RING-CH"/>
</dbReference>
<feature type="region of interest" description="Disordered" evidence="5">
    <location>
        <begin position="213"/>
        <end position="252"/>
    </location>
</feature>
<dbReference type="InterPro" id="IPR013083">
    <property type="entry name" value="Znf_RING/FYVE/PHD"/>
</dbReference>
<evidence type="ECO:0000256" key="1">
    <source>
        <dbReference type="ARBA" id="ARBA00022723"/>
    </source>
</evidence>